<dbReference type="PANTHER" id="PTHR22989:SF3">
    <property type="entry name" value="METHYLTRANSFERASE FKBM DOMAIN-CONTAINING PROTEIN"/>
    <property type="match status" value="1"/>
</dbReference>
<dbReference type="Pfam" id="PF05050">
    <property type="entry name" value="Methyltransf_21"/>
    <property type="match status" value="1"/>
</dbReference>
<keyword evidence="1" id="KW-0472">Membrane</keyword>
<dbReference type="AlphaFoldDB" id="A0AAD4QTQ9"/>
<dbReference type="Proteomes" id="UP001201812">
    <property type="component" value="Unassembled WGS sequence"/>
</dbReference>
<evidence type="ECO:0000256" key="1">
    <source>
        <dbReference type="SAM" id="Phobius"/>
    </source>
</evidence>
<keyword evidence="1" id="KW-1133">Transmembrane helix</keyword>
<keyword evidence="4" id="KW-1185">Reference proteome</keyword>
<dbReference type="GO" id="GO:0008168">
    <property type="term" value="F:methyltransferase activity"/>
    <property type="evidence" value="ECO:0007669"/>
    <property type="project" value="UniProtKB-KW"/>
</dbReference>
<dbReference type="PANTHER" id="PTHR22989">
    <property type="entry name" value="UNCHARACTERIZED DUF13 C.ELEGANS"/>
    <property type="match status" value="1"/>
</dbReference>
<name>A0AAD4QTQ9_9BILA</name>
<evidence type="ECO:0000313" key="3">
    <source>
        <dbReference type="EMBL" id="KAI1694193.1"/>
    </source>
</evidence>
<protein>
    <submittedName>
        <fullName evidence="3">Methyltransferase fkbM domain-containing protein</fullName>
    </submittedName>
</protein>
<organism evidence="3 4">
    <name type="scientific">Ditylenchus destructor</name>
    <dbReference type="NCBI Taxonomy" id="166010"/>
    <lineage>
        <taxon>Eukaryota</taxon>
        <taxon>Metazoa</taxon>
        <taxon>Ecdysozoa</taxon>
        <taxon>Nematoda</taxon>
        <taxon>Chromadorea</taxon>
        <taxon>Rhabditida</taxon>
        <taxon>Tylenchina</taxon>
        <taxon>Tylenchomorpha</taxon>
        <taxon>Sphaerularioidea</taxon>
        <taxon>Anguinidae</taxon>
        <taxon>Anguininae</taxon>
        <taxon>Ditylenchus</taxon>
    </lineage>
</organism>
<gene>
    <name evidence="3" type="ORF">DdX_20256</name>
</gene>
<proteinExistence type="predicted"/>
<sequence length="302" mass="34371">MQPCSRRNPARRYIFSTLVPLLAGVCLLFLCVSWFAVPKAMNGGTKSAANVEGCFPSHPQTIEALAIMKSKVVQEPMLMDPSKRWPGMQAFYDDIWTESRKRVRMFNFQSSDEAKYFVDFVHAKAPCVGRDVMAEKLLSLRYPQCKFLGADPDGGVNEPIYLSVPNSRFVEIAVAGKSGTYEGSFLQRNITYMKESRYHIGIIDFLQKYNHEEVIDLLIIDNEGGEFGIFDVLNDEYDKLPTICQMNVEIHNPPDYGISYQKFYSGFDKLVLAGRFIVLNLKAPRLFFMNIVDEACVKKFLC</sequence>
<dbReference type="EMBL" id="JAKKPZ010000541">
    <property type="protein sequence ID" value="KAI1694193.1"/>
    <property type="molecule type" value="Genomic_DNA"/>
</dbReference>
<reference evidence="3" key="1">
    <citation type="submission" date="2022-01" db="EMBL/GenBank/DDBJ databases">
        <title>Genome Sequence Resource for Two Populations of Ditylenchus destructor, the Migratory Endoparasitic Phytonematode.</title>
        <authorList>
            <person name="Zhang H."/>
            <person name="Lin R."/>
            <person name="Xie B."/>
        </authorList>
    </citation>
    <scope>NUCLEOTIDE SEQUENCE</scope>
    <source>
        <strain evidence="3">BazhouSP</strain>
    </source>
</reference>
<keyword evidence="3" id="KW-0489">Methyltransferase</keyword>
<accession>A0AAD4QTQ9</accession>
<dbReference type="InterPro" id="IPR006342">
    <property type="entry name" value="FkbM_mtfrase"/>
</dbReference>
<keyword evidence="1" id="KW-0812">Transmembrane</keyword>
<dbReference type="GO" id="GO:0032259">
    <property type="term" value="P:methylation"/>
    <property type="evidence" value="ECO:0007669"/>
    <property type="project" value="UniProtKB-KW"/>
</dbReference>
<keyword evidence="3" id="KW-0808">Transferase</keyword>
<evidence type="ECO:0000259" key="2">
    <source>
        <dbReference type="Pfam" id="PF05050"/>
    </source>
</evidence>
<evidence type="ECO:0000313" key="4">
    <source>
        <dbReference type="Proteomes" id="UP001201812"/>
    </source>
</evidence>
<comment type="caution">
    <text evidence="3">The sequence shown here is derived from an EMBL/GenBank/DDBJ whole genome shotgun (WGS) entry which is preliminary data.</text>
</comment>
<feature type="transmembrane region" description="Helical" evidence="1">
    <location>
        <begin position="12"/>
        <end position="37"/>
    </location>
</feature>
<feature type="domain" description="Methyltransferase FkbM" evidence="2">
    <location>
        <begin position="155"/>
        <end position="257"/>
    </location>
</feature>